<keyword evidence="2" id="KW-0449">Lipoprotein</keyword>
<proteinExistence type="predicted"/>
<dbReference type="RefSeq" id="WP_207355741.1">
    <property type="nucleotide sequence ID" value="NZ_CP071503.1"/>
</dbReference>
<keyword evidence="1" id="KW-0732">Signal</keyword>
<evidence type="ECO:0000313" key="3">
    <source>
        <dbReference type="Proteomes" id="UP000662770"/>
    </source>
</evidence>
<feature type="chain" id="PRO_5047034646" evidence="1">
    <location>
        <begin position="20"/>
        <end position="108"/>
    </location>
</feature>
<organism evidence="2 3">
    <name type="scientific">Shewanella avicenniae</name>
    <dbReference type="NCBI Taxonomy" id="2814294"/>
    <lineage>
        <taxon>Bacteria</taxon>
        <taxon>Pseudomonadati</taxon>
        <taxon>Pseudomonadota</taxon>
        <taxon>Gammaproteobacteria</taxon>
        <taxon>Alteromonadales</taxon>
        <taxon>Shewanellaceae</taxon>
        <taxon>Shewanella</taxon>
    </lineage>
</organism>
<protein>
    <submittedName>
        <fullName evidence="2">YceK/YidQ family lipoprotein</fullName>
    </submittedName>
</protein>
<sequence>MKTLLLPLVACLCCSCATIKTISPDNNHVVIEHQGKKSYCETIPRIYSGISYNVCLLRGEPSKTANVGGTLNNVPWFVIDSAFSVVADTIVLPYTIVTQSKDGDIQVN</sequence>
<gene>
    <name evidence="2" type="ORF">JYB87_04635</name>
</gene>
<evidence type="ECO:0000313" key="2">
    <source>
        <dbReference type="EMBL" id="QSX34540.1"/>
    </source>
</evidence>
<reference evidence="2 3" key="1">
    <citation type="submission" date="2021-03" db="EMBL/GenBank/DDBJ databases">
        <title>Novel species identification of genus Shewanella.</title>
        <authorList>
            <person name="Liu G."/>
            <person name="Zhang Q."/>
        </authorList>
    </citation>
    <scope>NUCLEOTIDE SEQUENCE [LARGE SCALE GENOMIC DNA]</scope>
    <source>
        <strain evidence="2 3">FJAT-51800</strain>
    </source>
</reference>
<dbReference type="InterPro" id="IPR010780">
    <property type="entry name" value="DUF1375"/>
</dbReference>
<dbReference type="EMBL" id="CP071503">
    <property type="protein sequence ID" value="QSX34540.1"/>
    <property type="molecule type" value="Genomic_DNA"/>
</dbReference>
<accession>A0ABX7QU80</accession>
<evidence type="ECO:0000256" key="1">
    <source>
        <dbReference type="SAM" id="SignalP"/>
    </source>
</evidence>
<dbReference type="Proteomes" id="UP000662770">
    <property type="component" value="Chromosome"/>
</dbReference>
<name>A0ABX7QU80_9GAMM</name>
<dbReference type="Pfam" id="PF07119">
    <property type="entry name" value="DUF1375"/>
    <property type="match status" value="1"/>
</dbReference>
<feature type="signal peptide" evidence="1">
    <location>
        <begin position="1"/>
        <end position="19"/>
    </location>
</feature>
<keyword evidence="3" id="KW-1185">Reference proteome</keyword>